<evidence type="ECO:0000313" key="6">
    <source>
        <dbReference type="Ensembl" id="ENSLCAP00010060172.1"/>
    </source>
</evidence>
<dbReference type="AlphaFoldDB" id="A0A4W6G9A0"/>
<feature type="region of interest" description="Disordered" evidence="3">
    <location>
        <begin position="603"/>
        <end position="624"/>
    </location>
</feature>
<reference evidence="7" key="1">
    <citation type="submission" date="2015-09" db="EMBL/GenBank/DDBJ databases">
        <authorList>
            <person name="Sai Rama Sridatta P."/>
        </authorList>
    </citation>
    <scope>NUCLEOTIDE SEQUENCE [LARGE SCALE GENOMIC DNA]</scope>
</reference>
<feature type="region of interest" description="Disordered" evidence="3">
    <location>
        <begin position="461"/>
        <end position="484"/>
    </location>
</feature>
<feature type="region of interest" description="Disordered" evidence="3">
    <location>
        <begin position="174"/>
        <end position="243"/>
    </location>
</feature>
<feature type="region of interest" description="Disordered" evidence="3">
    <location>
        <begin position="1"/>
        <end position="47"/>
    </location>
</feature>
<evidence type="ECO:0000256" key="3">
    <source>
        <dbReference type="SAM" id="MobiDB-lite"/>
    </source>
</evidence>
<evidence type="ECO:0000259" key="5">
    <source>
        <dbReference type="Pfam" id="PF14075"/>
    </source>
</evidence>
<organism evidence="6 7">
    <name type="scientific">Lates calcarifer</name>
    <name type="common">Barramundi</name>
    <name type="synonym">Holocentrus calcarifer</name>
    <dbReference type="NCBI Taxonomy" id="8187"/>
    <lineage>
        <taxon>Eukaryota</taxon>
        <taxon>Metazoa</taxon>
        <taxon>Chordata</taxon>
        <taxon>Craniata</taxon>
        <taxon>Vertebrata</taxon>
        <taxon>Euteleostomi</taxon>
        <taxon>Actinopterygii</taxon>
        <taxon>Neopterygii</taxon>
        <taxon>Teleostei</taxon>
        <taxon>Neoteleostei</taxon>
        <taxon>Acanthomorphata</taxon>
        <taxon>Carangaria</taxon>
        <taxon>Carangaria incertae sedis</taxon>
        <taxon>Centropomidae</taxon>
        <taxon>Lates</taxon>
    </lineage>
</organism>
<proteinExistence type="inferred from homology"/>
<reference evidence="6" key="2">
    <citation type="submission" date="2025-08" db="UniProtKB">
        <authorList>
            <consortium name="Ensembl"/>
        </authorList>
    </citation>
    <scope>IDENTIFICATION</scope>
</reference>
<evidence type="ECO:0000313" key="7">
    <source>
        <dbReference type="Proteomes" id="UP000314980"/>
    </source>
</evidence>
<dbReference type="PANTHER" id="PTHR21669">
    <property type="entry name" value="CAPZ-INTERACTING PROTEIN AND RELATED PROTEINS"/>
    <property type="match status" value="1"/>
</dbReference>
<evidence type="ECO:0000259" key="4">
    <source>
        <dbReference type="Pfam" id="PF08729"/>
    </source>
</evidence>
<evidence type="ECO:0000256" key="2">
    <source>
        <dbReference type="ARBA" id="ARBA00022553"/>
    </source>
</evidence>
<dbReference type="InterPro" id="IPR014840">
    <property type="entry name" value="HRD"/>
</dbReference>
<dbReference type="PANTHER" id="PTHR21669:SF12">
    <property type="entry name" value="UBINUCLEIN-1"/>
    <property type="match status" value="1"/>
</dbReference>
<dbReference type="InterPro" id="IPR026947">
    <property type="entry name" value="UBN_middle_dom"/>
</dbReference>
<protein>
    <recommendedName>
        <fullName evidence="8">Ubinuclein 1</fullName>
    </recommendedName>
</protein>
<dbReference type="GO" id="GO:0006325">
    <property type="term" value="P:chromatin organization"/>
    <property type="evidence" value="ECO:0007669"/>
    <property type="project" value="TreeGrafter"/>
</dbReference>
<evidence type="ECO:0008006" key="8">
    <source>
        <dbReference type="Google" id="ProtNLM"/>
    </source>
</evidence>
<dbReference type="Proteomes" id="UP000314980">
    <property type="component" value="Unassembled WGS sequence"/>
</dbReference>
<dbReference type="GO" id="GO:0005634">
    <property type="term" value="C:nucleus"/>
    <property type="evidence" value="ECO:0007669"/>
    <property type="project" value="TreeGrafter"/>
</dbReference>
<feature type="compositionally biased region" description="Polar residues" evidence="3">
    <location>
        <begin position="543"/>
        <end position="558"/>
    </location>
</feature>
<dbReference type="Pfam" id="PF14075">
    <property type="entry name" value="UBN_AB"/>
    <property type="match status" value="1"/>
</dbReference>
<gene>
    <name evidence="6" type="primary">LOC108887200</name>
</gene>
<dbReference type="Ensembl" id="ENSLCAT00010061792.1">
    <property type="protein sequence ID" value="ENSLCAP00010060172.1"/>
    <property type="gene ID" value="ENSLCAG00010028000.1"/>
</dbReference>
<reference evidence="6" key="3">
    <citation type="submission" date="2025-09" db="UniProtKB">
        <authorList>
            <consortium name="Ensembl"/>
        </authorList>
    </citation>
    <scope>IDENTIFICATION</scope>
</reference>
<sequence>MAESRRVQLTTLFCDVPSSSDPPPTPAQKSSTGAQQGKENCTDRPADTDTVRLVLTLFEPNERSFPEFSYSQLIDNKINHTEDKGPLSKFEEEEKRENDEVAALAKKLEEKYGGKPKKKKDRIQDLIDIGFGYDEEDSFIDNSEAYDEFVPASITTKFGGFYVNSGVLQFRQASDTETEDLTTEEKTLEPSKKRKLNGGQDKPKKKHCTAGEEVKNNMDPKSSTLSEIGPNDETKKKKKKKAVGTLSVTSMLKKFQREKEKERQKMEKANQRAAGIMAGGGGSGLTDPLLSLIGSTNDHALIQAASTVDFDIDLDSLLDVSDETSSPKSFPQPCAPLPEGLTPGLEDGIRKLMAAAKTSEGESKLKFFTPEINSILLDIELQCREQSSQLRSKVYTHLSSFLPCSRDTLLKRAKKLLLTHQVSVLNDPVQKLKEAIGKVMPEQIACYLANCQTYEQVKASKATEERNVNAGPEDNVEEKGGKRGGPKKLFKWNEEIRECLCQLLRPRMDRYKKERKGSQETEEYLKTLLDSEVKPLWPKGWMQSRSKQSSISGASTVSDAPPLKGELPQETDDVFIEGSDISSSMSLGAVGKESTALKKVEGKKGGVTVDAHPSTPAESDEPLVNATSAPTQSLLDLLADQALAQEQPLTVSQELLAAAVAKYKRSFQRWSFGLDTKSPPLPPPPPQSSPVSFPVSGVCQVVLPQLLQTGDFARHVDANELLIISDDSDSPIQ</sequence>
<feature type="compositionally biased region" description="Polar residues" evidence="3">
    <location>
        <begin position="27"/>
        <end position="39"/>
    </location>
</feature>
<name>A0A4W6G9A0_LATCA</name>
<dbReference type="Pfam" id="PF08729">
    <property type="entry name" value="HUN"/>
    <property type="match status" value="1"/>
</dbReference>
<accession>A0A4W6G9A0</accession>
<feature type="region of interest" description="Disordered" evidence="3">
    <location>
        <begin position="543"/>
        <end position="567"/>
    </location>
</feature>
<keyword evidence="2" id="KW-0597">Phosphoprotein</keyword>
<comment type="similarity">
    <text evidence="1">Belongs to the ubinuclein family.</text>
</comment>
<dbReference type="GeneTree" id="ENSGT00940000158857"/>
<feature type="domain" description="Hpc2-related" evidence="4">
    <location>
        <begin position="118"/>
        <end position="169"/>
    </location>
</feature>
<evidence type="ECO:0000256" key="1">
    <source>
        <dbReference type="ARBA" id="ARBA00009911"/>
    </source>
</evidence>
<feature type="domain" description="Ubinuclein middle" evidence="5">
    <location>
        <begin position="337"/>
        <end position="545"/>
    </location>
</feature>
<feature type="compositionally biased region" description="Basic and acidic residues" evidence="3">
    <location>
        <begin position="209"/>
        <end position="218"/>
    </location>
</feature>
<keyword evidence="7" id="KW-1185">Reference proteome</keyword>